<comment type="subcellular location">
    <subcellularLocation>
        <location evidence="1">Cell membrane</location>
        <topology evidence="1">Multi-pass membrane protein</topology>
    </subcellularLocation>
</comment>
<evidence type="ECO:0000313" key="9">
    <source>
        <dbReference type="Proteomes" id="UP000294564"/>
    </source>
</evidence>
<dbReference type="PANTHER" id="PTHR36115">
    <property type="entry name" value="PROLINE-RICH ANTIGEN HOMOLOG-RELATED"/>
    <property type="match status" value="1"/>
</dbReference>
<dbReference type="PANTHER" id="PTHR36115:SF6">
    <property type="entry name" value="PROLINE-RICH ANTIGEN HOMOLOG"/>
    <property type="match status" value="1"/>
</dbReference>
<feature type="transmembrane region" description="Helical" evidence="6">
    <location>
        <begin position="45"/>
        <end position="69"/>
    </location>
</feature>
<dbReference type="EMBL" id="SLXM01000001">
    <property type="protein sequence ID" value="TCP28240.1"/>
    <property type="molecule type" value="Genomic_DNA"/>
</dbReference>
<dbReference type="GO" id="GO:0005886">
    <property type="term" value="C:plasma membrane"/>
    <property type="evidence" value="ECO:0007669"/>
    <property type="project" value="UniProtKB-SubCell"/>
</dbReference>
<protein>
    <submittedName>
        <fullName evidence="8">Putative RDD family membrane protein YckC</fullName>
    </submittedName>
</protein>
<accession>A0A4R2P0U6</accession>
<feature type="domain" description="RDD" evidence="7">
    <location>
        <begin position="5"/>
        <end position="123"/>
    </location>
</feature>
<organism evidence="8 9">
    <name type="scientific">Tenacibaculum skagerrakense</name>
    <dbReference type="NCBI Taxonomy" id="186571"/>
    <lineage>
        <taxon>Bacteria</taxon>
        <taxon>Pseudomonadati</taxon>
        <taxon>Bacteroidota</taxon>
        <taxon>Flavobacteriia</taxon>
        <taxon>Flavobacteriales</taxon>
        <taxon>Flavobacteriaceae</taxon>
        <taxon>Tenacibaculum</taxon>
    </lineage>
</organism>
<dbReference type="AlphaFoldDB" id="A0A4R2P0U6"/>
<dbReference type="Proteomes" id="UP000294564">
    <property type="component" value="Unassembled WGS sequence"/>
</dbReference>
<dbReference type="InterPro" id="IPR051791">
    <property type="entry name" value="Pra-immunoreactive"/>
</dbReference>
<evidence type="ECO:0000313" key="8">
    <source>
        <dbReference type="EMBL" id="TCP28240.1"/>
    </source>
</evidence>
<evidence type="ECO:0000256" key="5">
    <source>
        <dbReference type="ARBA" id="ARBA00023136"/>
    </source>
</evidence>
<dbReference type="OrthoDB" id="982116at2"/>
<keyword evidence="9" id="KW-1185">Reference proteome</keyword>
<dbReference type="InterPro" id="IPR010432">
    <property type="entry name" value="RDD"/>
</dbReference>
<feature type="transmembrane region" description="Helical" evidence="6">
    <location>
        <begin position="12"/>
        <end position="33"/>
    </location>
</feature>
<evidence type="ECO:0000256" key="6">
    <source>
        <dbReference type="SAM" id="Phobius"/>
    </source>
</evidence>
<keyword evidence="2" id="KW-1003">Cell membrane</keyword>
<evidence type="ECO:0000256" key="2">
    <source>
        <dbReference type="ARBA" id="ARBA00022475"/>
    </source>
</evidence>
<name>A0A4R2P0U6_9FLAO</name>
<feature type="transmembrane region" description="Helical" evidence="6">
    <location>
        <begin position="90"/>
        <end position="109"/>
    </location>
</feature>
<dbReference type="RefSeq" id="WP_132792189.1">
    <property type="nucleotide sequence ID" value="NZ_SLXM01000001.1"/>
</dbReference>
<dbReference type="Pfam" id="PF06271">
    <property type="entry name" value="RDD"/>
    <property type="match status" value="1"/>
</dbReference>
<comment type="caution">
    <text evidence="8">The sequence shown here is derived from an EMBL/GenBank/DDBJ whole genome shotgun (WGS) entry which is preliminary data.</text>
</comment>
<evidence type="ECO:0000259" key="7">
    <source>
        <dbReference type="Pfam" id="PF06271"/>
    </source>
</evidence>
<keyword evidence="4 6" id="KW-1133">Transmembrane helix</keyword>
<keyword evidence="5 6" id="KW-0472">Membrane</keyword>
<gene>
    <name evidence="8" type="ORF">EV195_101402</name>
</gene>
<keyword evidence="3 6" id="KW-0812">Transmembrane</keyword>
<evidence type="ECO:0000256" key="3">
    <source>
        <dbReference type="ARBA" id="ARBA00022692"/>
    </source>
</evidence>
<evidence type="ECO:0000256" key="4">
    <source>
        <dbReference type="ARBA" id="ARBA00022989"/>
    </source>
</evidence>
<proteinExistence type="predicted"/>
<reference evidence="8 9" key="1">
    <citation type="submission" date="2019-03" db="EMBL/GenBank/DDBJ databases">
        <title>Genomic Encyclopedia of Type Strains, Phase IV (KMG-IV): sequencing the most valuable type-strain genomes for metagenomic binning, comparative biology and taxonomic classification.</title>
        <authorList>
            <person name="Goeker M."/>
        </authorList>
    </citation>
    <scope>NUCLEOTIDE SEQUENCE [LARGE SCALE GENOMIC DNA]</scope>
    <source>
        <strain evidence="8 9">DSM 14836</strain>
    </source>
</reference>
<evidence type="ECO:0000256" key="1">
    <source>
        <dbReference type="ARBA" id="ARBA00004651"/>
    </source>
</evidence>
<sequence length="130" mass="14802">MNQNYPGIFIRIKAAFVDAVFLIIASLAASDIFSNLPDSSEYLRAFFYILIFFLYEPLMVSISGATIGHQIFKIKVRRVNTNKKINLFQAILRFVSKALLGWVSFFTMITSKKNQAIHDEIANSIVVFDN</sequence>